<keyword evidence="2 5" id="KW-0812">Transmembrane</keyword>
<dbReference type="InterPro" id="IPR051328">
    <property type="entry name" value="T7SS_ABC-Transporter"/>
</dbReference>
<gene>
    <name evidence="6" type="ORF">DT065_15600</name>
</gene>
<dbReference type="PANTHER" id="PTHR43077">
    <property type="entry name" value="TRANSPORT PERMEASE YVFS-RELATED"/>
    <property type="match status" value="1"/>
</dbReference>
<feature type="transmembrane region" description="Helical" evidence="5">
    <location>
        <begin position="40"/>
        <end position="59"/>
    </location>
</feature>
<proteinExistence type="predicted"/>
<evidence type="ECO:0000256" key="5">
    <source>
        <dbReference type="SAM" id="Phobius"/>
    </source>
</evidence>
<organism evidence="6 7">
    <name type="scientific">Salicibibacter kimchii</name>
    <dbReference type="NCBI Taxonomy" id="2099786"/>
    <lineage>
        <taxon>Bacteria</taxon>
        <taxon>Bacillati</taxon>
        <taxon>Bacillota</taxon>
        <taxon>Bacilli</taxon>
        <taxon>Bacillales</taxon>
        <taxon>Bacillaceae</taxon>
        <taxon>Salicibibacter</taxon>
    </lineage>
</organism>
<dbReference type="OrthoDB" id="9811483at2"/>
<dbReference type="KEGG" id="rue:DT065_15600"/>
<evidence type="ECO:0000256" key="3">
    <source>
        <dbReference type="ARBA" id="ARBA00022989"/>
    </source>
</evidence>
<evidence type="ECO:0000256" key="2">
    <source>
        <dbReference type="ARBA" id="ARBA00022692"/>
    </source>
</evidence>
<dbReference type="PANTHER" id="PTHR43077:SF5">
    <property type="entry name" value="PHAGE INFECTION PROTEIN"/>
    <property type="match status" value="1"/>
</dbReference>
<dbReference type="EMBL" id="CP031092">
    <property type="protein sequence ID" value="AXF57285.1"/>
    <property type="molecule type" value="Genomic_DNA"/>
</dbReference>
<dbReference type="Proteomes" id="UP000252100">
    <property type="component" value="Chromosome"/>
</dbReference>
<feature type="transmembrane region" description="Helical" evidence="5">
    <location>
        <begin position="194"/>
        <end position="214"/>
    </location>
</feature>
<evidence type="ECO:0008006" key="8">
    <source>
        <dbReference type="Google" id="ProtNLM"/>
    </source>
</evidence>
<protein>
    <recommendedName>
        <fullName evidence="8">YhgE/Pip domain-containing protein</fullName>
    </recommendedName>
</protein>
<dbReference type="AlphaFoldDB" id="A0A345C254"/>
<reference evidence="6 7" key="1">
    <citation type="journal article" date="2018" name="J. Microbiol.">
        <title>Salicibibacter kimchii gen. nov., sp. nov., a moderately halophilic and alkalitolerant bacterium in the family Bacillaceae, isolated from kimchi.</title>
        <authorList>
            <person name="Jang J.Y."/>
            <person name="Oh Y.J."/>
            <person name="Lim S.K."/>
            <person name="Park H.K."/>
            <person name="Lee C."/>
            <person name="Kim J.Y."/>
            <person name="Lee M.A."/>
            <person name="Choi H.J."/>
        </authorList>
    </citation>
    <scope>NUCLEOTIDE SEQUENCE [LARGE SCALE GENOMIC DNA]</scope>
    <source>
        <strain evidence="6 7">NKC1-1</strain>
    </source>
</reference>
<name>A0A345C254_9BACI</name>
<feature type="transmembrane region" description="Helical" evidence="5">
    <location>
        <begin position="79"/>
        <end position="100"/>
    </location>
</feature>
<sequence length="231" mass="24801">MVPQVAGIATEDDNVQMFASPVQDTGQTFNKLSQYRQSEAPYVLSIALFVGALLISFVVNFRKPEVLPTSGFQWFAGKFTVIASLAVAQAILLSLITVILGTPVASIFSLILFAIFVSITFVAIVQLFVSVLGLIGKFLAGTLILVQLQLTGGPLPIELLPAGVQGISPLLPMTYAIEGFKSVINLGQFDGGSILALFLFLVIFAAATLVYFLVTFSRKRDQFDETESVTA</sequence>
<comment type="subcellular location">
    <subcellularLocation>
        <location evidence="1">Membrane</location>
        <topology evidence="1">Multi-pass membrane protein</topology>
    </subcellularLocation>
</comment>
<keyword evidence="3 5" id="KW-1133">Transmembrane helix</keyword>
<accession>A0A345C254</accession>
<dbReference type="RefSeq" id="WP_114374961.1">
    <property type="nucleotide sequence ID" value="NZ_CP031092.1"/>
</dbReference>
<dbReference type="NCBIfam" id="TIGR03062">
    <property type="entry name" value="pip_yhgE_Cterm"/>
    <property type="match status" value="1"/>
</dbReference>
<feature type="transmembrane region" description="Helical" evidence="5">
    <location>
        <begin position="107"/>
        <end position="135"/>
    </location>
</feature>
<keyword evidence="7" id="KW-1185">Reference proteome</keyword>
<dbReference type="GO" id="GO:0016020">
    <property type="term" value="C:membrane"/>
    <property type="evidence" value="ECO:0007669"/>
    <property type="project" value="UniProtKB-SubCell"/>
</dbReference>
<evidence type="ECO:0000313" key="7">
    <source>
        <dbReference type="Proteomes" id="UP000252100"/>
    </source>
</evidence>
<evidence type="ECO:0000313" key="6">
    <source>
        <dbReference type="EMBL" id="AXF57285.1"/>
    </source>
</evidence>
<evidence type="ECO:0000256" key="4">
    <source>
        <dbReference type="ARBA" id="ARBA00023136"/>
    </source>
</evidence>
<keyword evidence="4 5" id="KW-0472">Membrane</keyword>
<evidence type="ECO:0000256" key="1">
    <source>
        <dbReference type="ARBA" id="ARBA00004141"/>
    </source>
</evidence>
<dbReference type="InterPro" id="IPR017501">
    <property type="entry name" value="Phage_infect_YhgE_C"/>
</dbReference>